<dbReference type="Proteomes" id="UP000010802">
    <property type="component" value="Chromosome"/>
</dbReference>
<evidence type="ECO:0000313" key="2">
    <source>
        <dbReference type="Proteomes" id="UP000010802"/>
    </source>
</evidence>
<dbReference type="eggNOG" id="COG1567">
    <property type="taxonomic scope" value="Bacteria"/>
</dbReference>
<keyword evidence="2" id="KW-1185">Reference proteome</keyword>
<dbReference type="EMBL" id="HF563609">
    <property type="protein sequence ID" value="CDI40515.1"/>
    <property type="molecule type" value="Genomic_DNA"/>
</dbReference>
<organism evidence="1 2">
    <name type="scientific">Tepidanaerobacter acetatoxydans (strain DSM 21804 / JCM 16047 / Re1)</name>
    <dbReference type="NCBI Taxonomy" id="1209989"/>
    <lineage>
        <taxon>Bacteria</taxon>
        <taxon>Bacillati</taxon>
        <taxon>Bacillota</taxon>
        <taxon>Clostridia</taxon>
        <taxon>Thermosediminibacterales</taxon>
        <taxon>Tepidanaerobacteraceae</taxon>
        <taxon>Tepidanaerobacter</taxon>
    </lineage>
</organism>
<dbReference type="HOGENOM" id="CLU_081549_0_0_9"/>
<dbReference type="STRING" id="1209989.TepRe1_0845"/>
<dbReference type="KEGG" id="tae:TepiRe1_0914"/>
<proteinExistence type="predicted"/>
<gene>
    <name evidence="1" type="ordered locus">TEPIRE1_0914</name>
</gene>
<protein>
    <recommendedName>
        <fullName evidence="3">CRISPR-associated RAMP protein, Cmr4 family</fullName>
    </recommendedName>
</protein>
<dbReference type="AlphaFoldDB" id="U4QKR8"/>
<evidence type="ECO:0000313" key="1">
    <source>
        <dbReference type="EMBL" id="CDI40515.1"/>
    </source>
</evidence>
<sequence length="299" mass="34404">MKVMSWQIYKIIFQVCSPVHVGWGKIGNLQLARPYLIGRVLWGALTMRLTRYMVKNGVAAQDSYQYQEVGKEVHRNLAFTYFYPALRKDNSYQIFWSWENEAAFRYRFLSSYAGTALSYPQQSASRGMLWETEFLSPNTIDTGEPVFLLGYIFAKEGCDLAWQKAMEHLQLGGERGYGWGDVKLISISENDGNTLFGQDIRFKEKEERPVVSLPDHARLLAHTIADGLDANGKIEPLVGRKWCSNQQNNSYAGQYIDFNNFCFVPGSIINKPTDFYIGNFGIWEKYNKLNRTYTVVNRL</sequence>
<accession>U4QKR8</accession>
<reference evidence="2" key="1">
    <citation type="journal article" date="2013" name="Genome Announc.">
        <title>First genome sequence of a syntrophic acetate-oxidizing bacterium, Tepidanaerobacter acetatoxydans strain Re1.</title>
        <authorList>
            <person name="Manzoor S."/>
            <person name="Bongcam-Rudloff E."/>
            <person name="Schnurer A."/>
            <person name="Muller B."/>
        </authorList>
    </citation>
    <scope>NUCLEOTIDE SEQUENCE [LARGE SCALE GENOMIC DNA]</scope>
    <source>
        <strain evidence="2">Re1</strain>
    </source>
</reference>
<name>U4QKR8_TEPAE</name>
<evidence type="ECO:0008006" key="3">
    <source>
        <dbReference type="Google" id="ProtNLM"/>
    </source>
</evidence>